<dbReference type="EMBL" id="CAEZXX010000094">
    <property type="protein sequence ID" value="CAB4715071.1"/>
    <property type="molecule type" value="Genomic_DNA"/>
</dbReference>
<evidence type="ECO:0000313" key="6">
    <source>
        <dbReference type="EMBL" id="CAB5004921.1"/>
    </source>
</evidence>
<dbReference type="Pfam" id="PF00144">
    <property type="entry name" value="Beta-lactamase"/>
    <property type="match status" value="1"/>
</dbReference>
<evidence type="ECO:0000313" key="4">
    <source>
        <dbReference type="EMBL" id="CAB4791833.1"/>
    </source>
</evidence>
<dbReference type="InterPro" id="IPR012338">
    <property type="entry name" value="Beta-lactam/transpept-like"/>
</dbReference>
<dbReference type="InterPro" id="IPR001466">
    <property type="entry name" value="Beta-lactam-related"/>
</dbReference>
<evidence type="ECO:0000259" key="1">
    <source>
        <dbReference type="Pfam" id="PF00144"/>
    </source>
</evidence>
<reference evidence="7" key="1">
    <citation type="submission" date="2020-05" db="EMBL/GenBank/DDBJ databases">
        <authorList>
            <person name="Chiriac C."/>
            <person name="Salcher M."/>
            <person name="Ghai R."/>
            <person name="Kavagutti S V."/>
        </authorList>
    </citation>
    <scope>NUCLEOTIDE SEQUENCE</scope>
</reference>
<dbReference type="AlphaFoldDB" id="A0A6J7UBQ6"/>
<dbReference type="Gene3D" id="3.40.710.10">
    <property type="entry name" value="DD-peptidase/beta-lactamase superfamily"/>
    <property type="match status" value="1"/>
</dbReference>
<gene>
    <name evidence="2" type="ORF">UFOPK2602_01378</name>
    <name evidence="3" type="ORF">UFOPK2806_01667</name>
    <name evidence="4" type="ORF">UFOPK3001_00344</name>
    <name evidence="5" type="ORF">UFOPK3417_01963</name>
    <name evidence="6" type="ORF">UFOPK3954_01978</name>
    <name evidence="7" type="ORF">UFOPK4306_01182</name>
</gene>
<dbReference type="InterPro" id="IPR052907">
    <property type="entry name" value="Beta-lactamase/esterase"/>
</dbReference>
<organism evidence="7">
    <name type="scientific">freshwater metagenome</name>
    <dbReference type="NCBI Taxonomy" id="449393"/>
    <lineage>
        <taxon>unclassified sequences</taxon>
        <taxon>metagenomes</taxon>
        <taxon>ecological metagenomes</taxon>
    </lineage>
</organism>
<dbReference type="EMBL" id="CAFBQP010000040">
    <property type="protein sequence ID" value="CAB5062722.1"/>
    <property type="molecule type" value="Genomic_DNA"/>
</dbReference>
<evidence type="ECO:0000313" key="3">
    <source>
        <dbReference type="EMBL" id="CAB4761156.1"/>
    </source>
</evidence>
<dbReference type="PANTHER" id="PTHR43319:SF3">
    <property type="entry name" value="BETA-LACTAMASE-RELATED DOMAIN-CONTAINING PROTEIN"/>
    <property type="match status" value="1"/>
</dbReference>
<name>A0A6J7UBQ6_9ZZZZ</name>
<evidence type="ECO:0000313" key="5">
    <source>
        <dbReference type="EMBL" id="CAB4886076.1"/>
    </source>
</evidence>
<dbReference type="EMBL" id="CAFAAJ010000014">
    <property type="protein sequence ID" value="CAB4791833.1"/>
    <property type="molecule type" value="Genomic_DNA"/>
</dbReference>
<evidence type="ECO:0000313" key="7">
    <source>
        <dbReference type="EMBL" id="CAB5062722.1"/>
    </source>
</evidence>
<sequence>MTDIQGTCTDRFSSVQQAFAANFDAGLEVGASVCVVVDGKTEVDLWAGHAGVERTRPWGSDTITNVWSSTKTQMYLVCLMLADRGELDLHAPVAKYWPEFAANGKGGVEVRHFLSHSSGLPGWDEPLEQSDLWDHDKCAASLARQAPWWEPGTASGYHAISQGYLIGEVVRRVAGQSLGTFFRKEVAEPLGADFHIGTGPEHDARIVPIIPPAAALPPGLDPTGIPIRVFGNPPMDPAMALTTEWRRCESPAANGQGNARSLASTQSIVSHGGEVGGRRFLSEATCRRVFEPQTSGVDMVLGLPITFGMGYALPSPDLPVGGPGSCFWGGWGGSLVVNDLDHRMTVAYVMNRMGNGTVGDERGGGLLMAAYAALA</sequence>
<accession>A0A6J7UBQ6</accession>
<dbReference type="EMBL" id="CAFBLR010000271">
    <property type="protein sequence ID" value="CAB4886076.1"/>
    <property type="molecule type" value="Genomic_DNA"/>
</dbReference>
<dbReference type="EMBL" id="CAEZYY010000024">
    <property type="protein sequence ID" value="CAB4761156.1"/>
    <property type="molecule type" value="Genomic_DNA"/>
</dbReference>
<dbReference type="SUPFAM" id="SSF56601">
    <property type="entry name" value="beta-lactamase/transpeptidase-like"/>
    <property type="match status" value="1"/>
</dbReference>
<evidence type="ECO:0000313" key="2">
    <source>
        <dbReference type="EMBL" id="CAB4715071.1"/>
    </source>
</evidence>
<protein>
    <submittedName>
        <fullName evidence="7">Unannotated protein</fullName>
    </submittedName>
</protein>
<proteinExistence type="predicted"/>
<feature type="domain" description="Beta-lactamase-related" evidence="1">
    <location>
        <begin position="19"/>
        <end position="359"/>
    </location>
</feature>
<dbReference type="EMBL" id="CAFBON010000256">
    <property type="protein sequence ID" value="CAB5004921.1"/>
    <property type="molecule type" value="Genomic_DNA"/>
</dbReference>
<dbReference type="PANTHER" id="PTHR43319">
    <property type="entry name" value="BETA-LACTAMASE-RELATED"/>
    <property type="match status" value="1"/>
</dbReference>